<dbReference type="Proteomes" id="UP000095283">
    <property type="component" value="Unplaced"/>
</dbReference>
<reference evidence="3" key="1">
    <citation type="submission" date="2016-11" db="UniProtKB">
        <authorList>
            <consortium name="WormBaseParasite"/>
        </authorList>
    </citation>
    <scope>IDENTIFICATION</scope>
</reference>
<keyword evidence="2" id="KW-1185">Reference proteome</keyword>
<dbReference type="AlphaFoldDB" id="A0A1I7WFN8"/>
<feature type="chain" id="PRO_5012204513" evidence="1">
    <location>
        <begin position="16"/>
        <end position="70"/>
    </location>
</feature>
<organism evidence="2 3">
    <name type="scientific">Heterorhabditis bacteriophora</name>
    <name type="common">Entomopathogenic nematode worm</name>
    <dbReference type="NCBI Taxonomy" id="37862"/>
    <lineage>
        <taxon>Eukaryota</taxon>
        <taxon>Metazoa</taxon>
        <taxon>Ecdysozoa</taxon>
        <taxon>Nematoda</taxon>
        <taxon>Chromadorea</taxon>
        <taxon>Rhabditida</taxon>
        <taxon>Rhabditina</taxon>
        <taxon>Rhabditomorpha</taxon>
        <taxon>Strongyloidea</taxon>
        <taxon>Heterorhabditidae</taxon>
        <taxon>Heterorhabditis</taxon>
    </lineage>
</organism>
<evidence type="ECO:0000313" key="3">
    <source>
        <dbReference type="WBParaSite" id="Hba_03789"/>
    </source>
</evidence>
<accession>A0A1I7WFN8</accession>
<feature type="signal peptide" evidence="1">
    <location>
        <begin position="1"/>
        <end position="15"/>
    </location>
</feature>
<dbReference type="WBParaSite" id="Hba_03789">
    <property type="protein sequence ID" value="Hba_03789"/>
    <property type="gene ID" value="Hba_03789"/>
</dbReference>
<evidence type="ECO:0000256" key="1">
    <source>
        <dbReference type="SAM" id="SignalP"/>
    </source>
</evidence>
<keyword evidence="1" id="KW-0732">Signal</keyword>
<sequence length="70" mass="8052">MLTTILLSIFSQTSATPSVRRGYKDFLVNYAFSCPRDSFLHYYETLLLFPIFSSESISIMNSLISINNIY</sequence>
<evidence type="ECO:0000313" key="2">
    <source>
        <dbReference type="Proteomes" id="UP000095283"/>
    </source>
</evidence>
<name>A0A1I7WFN8_HETBA</name>
<protein>
    <submittedName>
        <fullName evidence="3">Secreted protein</fullName>
    </submittedName>
</protein>
<proteinExistence type="predicted"/>